<dbReference type="EMBL" id="KZ679016">
    <property type="protein sequence ID" value="PSS10737.1"/>
    <property type="molecule type" value="Genomic_DNA"/>
</dbReference>
<feature type="compositionally biased region" description="Pro residues" evidence="2">
    <location>
        <begin position="164"/>
        <end position="173"/>
    </location>
</feature>
<sequence>MSLASPSQPSRNNSSSLLSSSAAEAHPPPPPQPQPQTRRSPDLTDEATASTLLGALSSPARPSMDRGAPEYSQSGLPTPYPHAFTSAQSEESPADPASAAQYTPQQEVRANNYPPAATPTSEYGVYPASARSGSFPEHIQRQYHPASNPSGSSGGAMAQSTSPSMPPPPPPPHQDPRANHRTPQSKSDPDVPIDPSIAASSPTYPAHSGQYSPYPPQQEMQHPYQAHGGGAMYTQPRPDWAGYATHPQHGMPGYAVTGAQTPTSAAPAGARPGQVYSFVPIPGAQQHKRPRRRYEEIERMYKCGWNGCEKAYGTLNHLNAHVTMQSHGQKRTPEEFKEIRKEWKARKKEEENQRKAEEERARAAAVPADGQNPADGAAAPGYQQPGRSVQLPPIGYQPGAQVPGQYQAPSSGVQQLQEYGNNHLQYSGYPASPYGAPNQMYSQRQLHPHFSVPPRMKADLRCR</sequence>
<dbReference type="InterPro" id="IPR039327">
    <property type="entry name" value="CON7-like"/>
</dbReference>
<dbReference type="PANTHER" id="PTHR36167">
    <property type="entry name" value="C2H2 FINGER DOMAIN TRANSCRIPTION FACTOR (EUROFUNG)-RELATED"/>
    <property type="match status" value="1"/>
</dbReference>
<dbReference type="InParanoid" id="A0A2T3ATC9"/>
<feature type="compositionally biased region" description="Low complexity" evidence="2">
    <location>
        <begin position="86"/>
        <end position="101"/>
    </location>
</feature>
<gene>
    <name evidence="4" type="ORF">M430DRAFT_108094</name>
</gene>
<name>A0A2T3ATC9_AMORE</name>
<feature type="compositionally biased region" description="Low complexity" evidence="2">
    <location>
        <begin position="1"/>
        <end position="25"/>
    </location>
</feature>
<reference evidence="4 5" key="1">
    <citation type="journal article" date="2018" name="New Phytol.">
        <title>Comparative genomics and transcriptomics depict ericoid mycorrhizal fungi as versatile saprotrophs and plant mutualists.</title>
        <authorList>
            <person name="Martino E."/>
            <person name="Morin E."/>
            <person name="Grelet G.A."/>
            <person name="Kuo A."/>
            <person name="Kohler A."/>
            <person name="Daghino S."/>
            <person name="Barry K.W."/>
            <person name="Cichocki N."/>
            <person name="Clum A."/>
            <person name="Dockter R.B."/>
            <person name="Hainaut M."/>
            <person name="Kuo R.C."/>
            <person name="LaButti K."/>
            <person name="Lindahl B.D."/>
            <person name="Lindquist E.A."/>
            <person name="Lipzen A."/>
            <person name="Khouja H.R."/>
            <person name="Magnuson J."/>
            <person name="Murat C."/>
            <person name="Ohm R.A."/>
            <person name="Singer S.W."/>
            <person name="Spatafora J.W."/>
            <person name="Wang M."/>
            <person name="Veneault-Fourrey C."/>
            <person name="Henrissat B."/>
            <person name="Grigoriev I.V."/>
            <person name="Martin F.M."/>
            <person name="Perotto S."/>
        </authorList>
    </citation>
    <scope>NUCLEOTIDE SEQUENCE [LARGE SCALE GENOMIC DNA]</scope>
    <source>
        <strain evidence="4 5">ATCC 22711</strain>
    </source>
</reference>
<feature type="compositionally biased region" description="Basic and acidic residues" evidence="2">
    <location>
        <begin position="344"/>
        <end position="362"/>
    </location>
</feature>
<feature type="region of interest" description="Disordered" evidence="2">
    <location>
        <begin position="1"/>
        <end position="224"/>
    </location>
</feature>
<evidence type="ECO:0000259" key="3">
    <source>
        <dbReference type="PROSITE" id="PS50157"/>
    </source>
</evidence>
<dbReference type="PANTHER" id="PTHR36167:SF3">
    <property type="entry name" value="C2H2 FINGER DOMAIN TRANSCRIPTION FACTOR (EUROFUNG)-RELATED"/>
    <property type="match status" value="1"/>
</dbReference>
<evidence type="ECO:0000256" key="2">
    <source>
        <dbReference type="SAM" id="MobiDB-lite"/>
    </source>
</evidence>
<dbReference type="Proteomes" id="UP000241818">
    <property type="component" value="Unassembled WGS sequence"/>
</dbReference>
<proteinExistence type="predicted"/>
<dbReference type="Gene3D" id="3.30.160.60">
    <property type="entry name" value="Classic Zinc Finger"/>
    <property type="match status" value="1"/>
</dbReference>
<dbReference type="GO" id="GO:0008270">
    <property type="term" value="F:zinc ion binding"/>
    <property type="evidence" value="ECO:0007669"/>
    <property type="project" value="UniProtKB-KW"/>
</dbReference>
<feature type="region of interest" description="Disordered" evidence="2">
    <location>
        <begin position="344"/>
        <end position="390"/>
    </location>
</feature>
<keyword evidence="1" id="KW-0862">Zinc</keyword>
<protein>
    <recommendedName>
        <fullName evidence="3">C2H2-type domain-containing protein</fullName>
    </recommendedName>
</protein>
<keyword evidence="1" id="KW-0863">Zinc-finger</keyword>
<evidence type="ECO:0000313" key="4">
    <source>
        <dbReference type="EMBL" id="PSS10737.1"/>
    </source>
</evidence>
<dbReference type="PROSITE" id="PS50157">
    <property type="entry name" value="ZINC_FINGER_C2H2_2"/>
    <property type="match status" value="1"/>
</dbReference>
<evidence type="ECO:0000313" key="5">
    <source>
        <dbReference type="Proteomes" id="UP000241818"/>
    </source>
</evidence>
<keyword evidence="5" id="KW-1185">Reference proteome</keyword>
<dbReference type="GeneID" id="36569272"/>
<dbReference type="AlphaFoldDB" id="A0A2T3ATC9"/>
<dbReference type="STRING" id="857342.A0A2T3ATC9"/>
<dbReference type="GO" id="GO:0006355">
    <property type="term" value="P:regulation of DNA-templated transcription"/>
    <property type="evidence" value="ECO:0007669"/>
    <property type="project" value="InterPro"/>
</dbReference>
<organism evidence="4 5">
    <name type="scientific">Amorphotheca resinae ATCC 22711</name>
    <dbReference type="NCBI Taxonomy" id="857342"/>
    <lineage>
        <taxon>Eukaryota</taxon>
        <taxon>Fungi</taxon>
        <taxon>Dikarya</taxon>
        <taxon>Ascomycota</taxon>
        <taxon>Pezizomycotina</taxon>
        <taxon>Leotiomycetes</taxon>
        <taxon>Helotiales</taxon>
        <taxon>Amorphothecaceae</taxon>
        <taxon>Amorphotheca</taxon>
    </lineage>
</organism>
<keyword evidence="1" id="KW-0479">Metal-binding</keyword>
<dbReference type="RefSeq" id="XP_024717916.1">
    <property type="nucleotide sequence ID" value="XM_024861191.1"/>
</dbReference>
<dbReference type="PROSITE" id="PS00028">
    <property type="entry name" value="ZINC_FINGER_C2H2_1"/>
    <property type="match status" value="1"/>
</dbReference>
<dbReference type="InterPro" id="IPR013087">
    <property type="entry name" value="Znf_C2H2_type"/>
</dbReference>
<evidence type="ECO:0000256" key="1">
    <source>
        <dbReference type="PROSITE-ProRule" id="PRU00042"/>
    </source>
</evidence>
<feature type="domain" description="C2H2-type" evidence="3">
    <location>
        <begin position="301"/>
        <end position="332"/>
    </location>
</feature>
<dbReference type="OrthoDB" id="1939603at2759"/>
<accession>A0A2T3ATC9</accession>